<evidence type="ECO:0000313" key="3">
    <source>
        <dbReference type="Proteomes" id="UP001597463"/>
    </source>
</evidence>
<protein>
    <submittedName>
        <fullName evidence="2">HDOD domain-containing protein</fullName>
    </submittedName>
</protein>
<sequence length="422" mass="46978">MTQSALSALTLGYRPLWNRQRRLAGVQLYLHEDPGEPADMQHLLRILQELWSDQAPPLLLSPQSRQTLCDLLVHAPQGSPWIEVRGDWLLQDEGIYELVLQARARGLMLVWGGSLDAVPEPDAARLFASSLLSLPLQGAEGVPNMPSAQVAQFMAQQEPTQLSVRPLQLLGGQMYEGLKSLALARICLDVQEAGAVAGWPVADTVQTFRLQQPQPARDNLLKLMQAIDKEQSMDTLEHLLAEDPVLAYRFMLYTNSAALGLRRGVDSLRRGLVMLGLGTLQRWLADQLPHACTEQDLVPLRTQMVLRARLAEHLIEAGVGLELQREMYLCALFSQLDLLLHEPLNTTLRRMPLSDRIFDAVIARTGPYSGSLAMAMALESPEAAPIRQLREEHEWETEDLNRILLRMLGDLRLGMPAAAKAA</sequence>
<dbReference type="Pfam" id="PF08668">
    <property type="entry name" value="HDOD"/>
    <property type="match status" value="1"/>
</dbReference>
<dbReference type="PROSITE" id="PS51833">
    <property type="entry name" value="HDOD"/>
    <property type="match status" value="1"/>
</dbReference>
<dbReference type="EMBL" id="JBHUMV010000002">
    <property type="protein sequence ID" value="MFD2753200.1"/>
    <property type="molecule type" value="Genomic_DNA"/>
</dbReference>
<proteinExistence type="predicted"/>
<dbReference type="PANTHER" id="PTHR33525:SF4">
    <property type="entry name" value="CYCLIC DI-GMP PHOSPHODIESTERASE CDGJ"/>
    <property type="match status" value="1"/>
</dbReference>
<dbReference type="InterPro" id="IPR052340">
    <property type="entry name" value="RNase_Y/CdgJ"/>
</dbReference>
<organism evidence="2 3">
    <name type="scientific">Comamonas terrae</name>
    <dbReference type="NCBI Taxonomy" id="673548"/>
    <lineage>
        <taxon>Bacteria</taxon>
        <taxon>Pseudomonadati</taxon>
        <taxon>Pseudomonadota</taxon>
        <taxon>Betaproteobacteria</taxon>
        <taxon>Burkholderiales</taxon>
        <taxon>Comamonadaceae</taxon>
        <taxon>Comamonas</taxon>
    </lineage>
</organism>
<dbReference type="Gene3D" id="1.10.3210.10">
    <property type="entry name" value="Hypothetical protein af1432"/>
    <property type="match status" value="1"/>
</dbReference>
<evidence type="ECO:0000259" key="1">
    <source>
        <dbReference type="PROSITE" id="PS51833"/>
    </source>
</evidence>
<keyword evidence="3" id="KW-1185">Reference proteome</keyword>
<accession>A0ABW5UIZ7</accession>
<name>A0ABW5UIZ7_9BURK</name>
<reference evidence="3" key="1">
    <citation type="journal article" date="2019" name="Int. J. Syst. Evol. Microbiol.">
        <title>The Global Catalogue of Microorganisms (GCM) 10K type strain sequencing project: providing services to taxonomists for standard genome sequencing and annotation.</title>
        <authorList>
            <consortium name="The Broad Institute Genomics Platform"/>
            <consortium name="The Broad Institute Genome Sequencing Center for Infectious Disease"/>
            <person name="Wu L."/>
            <person name="Ma J."/>
        </authorList>
    </citation>
    <scope>NUCLEOTIDE SEQUENCE [LARGE SCALE GENOMIC DNA]</scope>
    <source>
        <strain evidence="3">TISTR 1906</strain>
    </source>
</reference>
<dbReference type="SUPFAM" id="SSF109604">
    <property type="entry name" value="HD-domain/PDEase-like"/>
    <property type="match status" value="1"/>
</dbReference>
<gene>
    <name evidence="2" type="ORF">ACFSW6_03805</name>
</gene>
<dbReference type="RefSeq" id="WP_066479928.1">
    <property type="nucleotide sequence ID" value="NZ_BCNT01000011.1"/>
</dbReference>
<feature type="domain" description="HDOD" evidence="1">
    <location>
        <begin position="213"/>
        <end position="411"/>
    </location>
</feature>
<dbReference type="InterPro" id="IPR013976">
    <property type="entry name" value="HDOD"/>
</dbReference>
<evidence type="ECO:0000313" key="2">
    <source>
        <dbReference type="EMBL" id="MFD2753200.1"/>
    </source>
</evidence>
<dbReference type="PANTHER" id="PTHR33525">
    <property type="match status" value="1"/>
</dbReference>
<comment type="caution">
    <text evidence="2">The sequence shown here is derived from an EMBL/GenBank/DDBJ whole genome shotgun (WGS) entry which is preliminary data.</text>
</comment>
<dbReference type="Proteomes" id="UP001597463">
    <property type="component" value="Unassembled WGS sequence"/>
</dbReference>